<comment type="caution">
    <text evidence="1">The sequence shown here is derived from an EMBL/GenBank/DDBJ whole genome shotgun (WGS) entry which is preliminary data.</text>
</comment>
<dbReference type="RefSeq" id="WP_218322368.1">
    <property type="nucleotide sequence ID" value="NZ_JAEEGC010000118.1"/>
</dbReference>
<accession>A0A949WSP6</accession>
<evidence type="ECO:0000313" key="1">
    <source>
        <dbReference type="EMBL" id="MBV7275316.1"/>
    </source>
</evidence>
<organism evidence="1 2">
    <name type="scientific">Clostridium thailandense</name>
    <dbReference type="NCBI Taxonomy" id="2794346"/>
    <lineage>
        <taxon>Bacteria</taxon>
        <taxon>Bacillati</taxon>
        <taxon>Bacillota</taxon>
        <taxon>Clostridia</taxon>
        <taxon>Eubacteriales</taxon>
        <taxon>Clostridiaceae</taxon>
        <taxon>Clostridium</taxon>
    </lineage>
</organism>
<dbReference type="EMBL" id="JAEEGC010000118">
    <property type="protein sequence ID" value="MBV7275316.1"/>
    <property type="molecule type" value="Genomic_DNA"/>
</dbReference>
<gene>
    <name evidence="1" type="ORF">I6U48_20665</name>
</gene>
<proteinExistence type="predicted"/>
<dbReference type="AlphaFoldDB" id="A0A949WSP6"/>
<keyword evidence="2" id="KW-1185">Reference proteome</keyword>
<dbReference type="Proteomes" id="UP000694308">
    <property type="component" value="Unassembled WGS sequence"/>
</dbReference>
<reference evidence="1" key="1">
    <citation type="submission" date="2020-12" db="EMBL/GenBank/DDBJ databases">
        <title>Clostridium thailandense sp. nov., a novel acetogenic bacterium isolated from peat land soil in Thailand.</title>
        <authorList>
            <person name="Chaikitkaew S."/>
            <person name="Birkeland N.K."/>
        </authorList>
    </citation>
    <scope>NUCLEOTIDE SEQUENCE</scope>
    <source>
        <strain evidence="1">PL3</strain>
    </source>
</reference>
<sequence length="83" mass="9198">MKQKYSVIIEDKKSSCTVKQVSQNTYDQIHNMIKNGADDMKILNSLTEITTTEDNIVLSGVSTNEAIGYVSDSGQNYVIVHSI</sequence>
<evidence type="ECO:0000313" key="2">
    <source>
        <dbReference type="Proteomes" id="UP000694308"/>
    </source>
</evidence>
<name>A0A949WSP6_9CLOT</name>
<protein>
    <submittedName>
        <fullName evidence="1">Uncharacterized protein</fullName>
    </submittedName>
</protein>